<protein>
    <submittedName>
        <fullName evidence="1">Uncharacterized protein</fullName>
    </submittedName>
</protein>
<dbReference type="InParanoid" id="E9I670"/>
<feature type="non-terminal residue" evidence="1">
    <location>
        <position position="225"/>
    </location>
</feature>
<dbReference type="InterPro" id="IPR003961">
    <property type="entry name" value="FN3_dom"/>
</dbReference>
<dbReference type="HOGENOM" id="CLU_1232530_0_0_1"/>
<name>E9I670_DAPPU</name>
<gene>
    <name evidence="1" type="ORF">DAPPUDRAFT_277063</name>
</gene>
<organism evidence="1 2">
    <name type="scientific">Daphnia pulex</name>
    <name type="common">Water flea</name>
    <dbReference type="NCBI Taxonomy" id="6669"/>
    <lineage>
        <taxon>Eukaryota</taxon>
        <taxon>Metazoa</taxon>
        <taxon>Ecdysozoa</taxon>
        <taxon>Arthropoda</taxon>
        <taxon>Crustacea</taxon>
        <taxon>Branchiopoda</taxon>
        <taxon>Diplostraca</taxon>
        <taxon>Cladocera</taxon>
        <taxon>Anomopoda</taxon>
        <taxon>Daphniidae</taxon>
        <taxon>Daphnia</taxon>
    </lineage>
</organism>
<dbReference type="KEGG" id="dpx:DAPPUDRAFT_277063"/>
<dbReference type="InterPro" id="IPR013783">
    <property type="entry name" value="Ig-like_fold"/>
</dbReference>
<accession>E9I670</accession>
<keyword evidence="2" id="KW-1185">Reference proteome</keyword>
<dbReference type="EMBL" id="GL736213">
    <property type="protein sequence ID" value="EFX60510.1"/>
    <property type="molecule type" value="Genomic_DNA"/>
</dbReference>
<dbReference type="CDD" id="cd00063">
    <property type="entry name" value="FN3"/>
    <property type="match status" value="1"/>
</dbReference>
<sequence>MLGSNAVKKGFFSVCQEFSDWVTSYNRDSTNVHYFVFYDERPVSGDGLPFIRLYDCGSGVDLPMKFSIPEDPGEVTYRNVNTSDECWKSISNSSNEITIDSLQPDESYFFRVARLTQGGKSPFGPISSEITIDPVYQRPTDLQCISVTDTTIAISWNQVIPEEDEVCDACRVAKEEENAKSFQLSGFMIHCWETGNRESTLIQRSTSDKSIELHHLNVGSLYSIQ</sequence>
<evidence type="ECO:0000313" key="1">
    <source>
        <dbReference type="EMBL" id="EFX60510.1"/>
    </source>
</evidence>
<dbReference type="SUPFAM" id="SSF49265">
    <property type="entry name" value="Fibronectin type III"/>
    <property type="match status" value="1"/>
</dbReference>
<dbReference type="Gene3D" id="2.60.40.10">
    <property type="entry name" value="Immunoglobulins"/>
    <property type="match status" value="2"/>
</dbReference>
<dbReference type="InterPro" id="IPR036116">
    <property type="entry name" value="FN3_sf"/>
</dbReference>
<reference evidence="1 2" key="1">
    <citation type="journal article" date="2011" name="Science">
        <title>The ecoresponsive genome of Daphnia pulex.</title>
        <authorList>
            <person name="Colbourne J.K."/>
            <person name="Pfrender M.E."/>
            <person name="Gilbert D."/>
            <person name="Thomas W.K."/>
            <person name="Tucker A."/>
            <person name="Oakley T.H."/>
            <person name="Tokishita S."/>
            <person name="Aerts A."/>
            <person name="Arnold G.J."/>
            <person name="Basu M.K."/>
            <person name="Bauer D.J."/>
            <person name="Caceres C.E."/>
            <person name="Carmel L."/>
            <person name="Casola C."/>
            <person name="Choi J.H."/>
            <person name="Detter J.C."/>
            <person name="Dong Q."/>
            <person name="Dusheyko S."/>
            <person name="Eads B.D."/>
            <person name="Frohlich T."/>
            <person name="Geiler-Samerotte K.A."/>
            <person name="Gerlach D."/>
            <person name="Hatcher P."/>
            <person name="Jogdeo S."/>
            <person name="Krijgsveld J."/>
            <person name="Kriventseva E.V."/>
            <person name="Kultz D."/>
            <person name="Laforsch C."/>
            <person name="Lindquist E."/>
            <person name="Lopez J."/>
            <person name="Manak J.R."/>
            <person name="Muller J."/>
            <person name="Pangilinan J."/>
            <person name="Patwardhan R.P."/>
            <person name="Pitluck S."/>
            <person name="Pritham E.J."/>
            <person name="Rechtsteiner A."/>
            <person name="Rho M."/>
            <person name="Rogozin I.B."/>
            <person name="Sakarya O."/>
            <person name="Salamov A."/>
            <person name="Schaack S."/>
            <person name="Shapiro H."/>
            <person name="Shiga Y."/>
            <person name="Skalitzky C."/>
            <person name="Smith Z."/>
            <person name="Souvorov A."/>
            <person name="Sung W."/>
            <person name="Tang Z."/>
            <person name="Tsuchiya D."/>
            <person name="Tu H."/>
            <person name="Vos H."/>
            <person name="Wang M."/>
            <person name="Wolf Y.I."/>
            <person name="Yamagata H."/>
            <person name="Yamada T."/>
            <person name="Ye Y."/>
            <person name="Shaw J.R."/>
            <person name="Andrews J."/>
            <person name="Crease T.J."/>
            <person name="Tang H."/>
            <person name="Lucas S.M."/>
            <person name="Robertson H.M."/>
            <person name="Bork P."/>
            <person name="Koonin E.V."/>
            <person name="Zdobnov E.M."/>
            <person name="Grigoriev I.V."/>
            <person name="Lynch M."/>
            <person name="Boore J.L."/>
        </authorList>
    </citation>
    <scope>NUCLEOTIDE SEQUENCE [LARGE SCALE GENOMIC DNA]</scope>
</reference>
<dbReference type="Proteomes" id="UP000000305">
    <property type="component" value="Unassembled WGS sequence"/>
</dbReference>
<proteinExistence type="predicted"/>
<dbReference type="AlphaFoldDB" id="E9I670"/>
<evidence type="ECO:0000313" key="2">
    <source>
        <dbReference type="Proteomes" id="UP000000305"/>
    </source>
</evidence>